<organism evidence="1 2">
    <name type="scientific">Pangasius djambal</name>
    <dbReference type="NCBI Taxonomy" id="1691987"/>
    <lineage>
        <taxon>Eukaryota</taxon>
        <taxon>Metazoa</taxon>
        <taxon>Chordata</taxon>
        <taxon>Craniata</taxon>
        <taxon>Vertebrata</taxon>
        <taxon>Euteleostomi</taxon>
        <taxon>Actinopterygii</taxon>
        <taxon>Neopterygii</taxon>
        <taxon>Teleostei</taxon>
        <taxon>Ostariophysi</taxon>
        <taxon>Siluriformes</taxon>
        <taxon>Pangasiidae</taxon>
        <taxon>Pangasius</taxon>
    </lineage>
</organism>
<accession>A0ACC5YDI3</accession>
<name>A0ACC5YDI3_9TELE</name>
<comment type="caution">
    <text evidence="1">The sequence shown here is derived from an EMBL/GenBank/DDBJ whole genome shotgun (WGS) entry which is preliminary data.</text>
</comment>
<proteinExistence type="predicted"/>
<dbReference type="EMBL" id="CM040981">
    <property type="protein sequence ID" value="MCJ8733813.1"/>
    <property type="molecule type" value="Genomic_DNA"/>
</dbReference>
<evidence type="ECO:0000313" key="1">
    <source>
        <dbReference type="EMBL" id="MCJ8733813.1"/>
    </source>
</evidence>
<protein>
    <submittedName>
        <fullName evidence="1">Uncharacterized protein</fullName>
    </submittedName>
</protein>
<evidence type="ECO:0000313" key="2">
    <source>
        <dbReference type="Proteomes" id="UP000830395"/>
    </source>
</evidence>
<sequence length="199" mass="21851">METCKGGSSATIDCIFGDLMKITTTGASVRTASQDNYTVKDVEASHKMAAVDLERMNQYKTIIMKVARAKKIDPAVIAGIISRETRAGSCGSGLVDGWGDHGNAFGLMQVDKRYHCPVGAWNSEEHIIQATDILITFIKTIQQKFPYWSKEDHFKGGIAAYNAGPGNVCSLEEMDIKTTGKDYANDVVARAQWFKRNGY</sequence>
<reference evidence="1" key="1">
    <citation type="submission" date="2020-02" db="EMBL/GenBank/DDBJ databases">
        <title>Genome sequencing of the panga catfish, Pangasius djambal.</title>
        <authorList>
            <person name="Wen M."/>
            <person name="Zahm M."/>
            <person name="Roques C."/>
            <person name="Cabau C."/>
            <person name="Klopp C."/>
            <person name="Donnadieu C."/>
            <person name="Jouanno E."/>
            <person name="Avarre J.-C."/>
            <person name="Campet M."/>
            <person name="Ha T."/>
            <person name="Dugue R."/>
            <person name="Lampietro C."/>
            <person name="Louis A."/>
            <person name="Herpin A."/>
            <person name="Echchiki A."/>
            <person name="Berthelot C."/>
            <person name="Parey E."/>
            <person name="Roest-Crollius H."/>
            <person name="Braasch I."/>
            <person name="Postlethwait J.H."/>
            <person name="Bobe J."/>
            <person name="Montfort J."/>
            <person name="Bouchez O."/>
            <person name="Begum T."/>
            <person name="Schartl M."/>
            <person name="Gustiano R."/>
            <person name="Guiguen Y."/>
        </authorList>
    </citation>
    <scope>NUCLEOTIDE SEQUENCE</scope>
    <source>
        <strain evidence="1">Pdj_M5554</strain>
    </source>
</reference>
<keyword evidence="2" id="KW-1185">Reference proteome</keyword>
<gene>
    <name evidence="1" type="ORF">PDJAM_G00227950</name>
</gene>
<dbReference type="Proteomes" id="UP000830395">
    <property type="component" value="Chromosome 7"/>
</dbReference>